<keyword evidence="4" id="KW-1185">Reference proteome</keyword>
<dbReference type="Proteomes" id="UP000198211">
    <property type="component" value="Unassembled WGS sequence"/>
</dbReference>
<feature type="compositionally biased region" description="Basic and acidic residues" evidence="2">
    <location>
        <begin position="62"/>
        <end position="77"/>
    </location>
</feature>
<feature type="coiled-coil region" evidence="1">
    <location>
        <begin position="986"/>
        <end position="1044"/>
    </location>
</feature>
<dbReference type="OrthoDB" id="79427at2759"/>
<accession>A0A225VUC9</accession>
<sequence length="1328" mass="147544">MPFDGLIPIKGGNSGAKRGGSSDLTGGLISLSSIRDNVDVDMSDFDVGDLLDDASKKTSSKNKNDDKKKKKLKEKEKSKKSKFNRKGSSFDDNDGLGGNDDGGWTSSVKNWDTVAELEMAAAAVARRKNNTGKSGGGLDDEFVKMLGLDSADMGGGAEFGSTDSPLLSLEPIMGFNSAYKLGSGDPFTMSDYTLTVGRSKMSDNVDNTNAIANDEATQGGRGGISASFFQDLNSTSLSSLLGPSTERRGGGRGGRRQGGGGELGPFGIGSTAKFDSLFGESSTRRSAFDDPFAKPARDDYDLKQLRTKDPIEEKKSEKTRVDSLTDRDTLPVSKRLSAKDDLLTGLFSSEPHSTFRDDRHQAESSKVDEVRDNDHEMKTMAPKVMLNISAVDPTKRQNDVLAELFTTSSTKTTAYDKSKEEEEKQDWNVNPAIVEVKSVTPPQKKISPPKKAESPVESTLRSGNANIDLASARDSLLMDLLEDISPPNPLLSRRRSQSNSNSPEKEVVKAEDSFKSILPPSSIQSQPISPVPLVVVETPPMLSTNKQTPDTSPSPGRKRTIAMDKGELTICESDFEQSNDSLLEEILPSSPSIAARSSPHRRNSYSQSFDVEESIVAEADEVHVSKLISSKAKSPQHRRSEIIYEQNAALAPVCNCEEREVKFITEFEVERAALQRKLDEFTHQLETQAAQFNKQIEERETLSGQLAQHLEARATANDQLTQRLAIAEQDNLQAYQLAATYKDDAASYQHRAELLEIELRGLREELSHSKRAVQDAELALARKTAEQDEVEQLERHREKRALEALSAQMQRTLARLAISHQMQEEGPGYDNSAARVAAEDEARLRVIASLEGSSKRAAQHAEQERVKLAELLRELEAGARHARQGALEDKERLRQEQQRLAALSAHLQAQTAVLRDQEASHAAFMGQQLAEAREDTRVYEARLSTRRIQLERDERALYEARAEFAAFREQTALEIERDHEQLRASRLALEDAWRELRADREDLEAELASHEDEFQALESIKQEIQEAEARLAKRTQEVVALAEKLDAGTRELLEREEIVAQQADAVQGTDTSFTNRERALERVKSELEAREQRLHVQIRQLDNARGRLTQQRREQQHLLAAAKRQFSAAQQPVKIAVDNNKIWRGNDFRTVPPRNTNGNNSDNLSSNDRKTQPWKMELHEEDPSGLPPALRKQVEANWKLPTQQSDQQRHSSGLLFDLGNFDPTSKCPSSWFLKTKDIESPTHIGKNCIIDSSTKVKMEQNSLMRHEKLDPSQAASQQRSTCKPLPAANFHMSNSSVQVLNLSSRSQPPPPPLTRSTGTFQPTLRVNL</sequence>
<dbReference type="STRING" id="4795.A0A225VUC9"/>
<feature type="coiled-coil region" evidence="1">
    <location>
        <begin position="738"/>
        <end position="796"/>
    </location>
</feature>
<feature type="region of interest" description="Disordered" evidence="2">
    <location>
        <begin position="48"/>
        <end position="107"/>
    </location>
</feature>
<feature type="region of interest" description="Disordered" evidence="2">
    <location>
        <begin position="283"/>
        <end position="327"/>
    </location>
</feature>
<feature type="region of interest" description="Disordered" evidence="2">
    <location>
        <begin position="407"/>
        <end position="460"/>
    </location>
</feature>
<feature type="compositionally biased region" description="Basic and acidic residues" evidence="2">
    <location>
        <begin position="353"/>
        <end position="373"/>
    </location>
</feature>
<feature type="compositionally biased region" description="Low complexity" evidence="2">
    <location>
        <begin position="1155"/>
        <end position="1166"/>
    </location>
</feature>
<feature type="compositionally biased region" description="Low complexity" evidence="2">
    <location>
        <begin position="1293"/>
        <end position="1306"/>
    </location>
</feature>
<feature type="coiled-coil region" evidence="1">
    <location>
        <begin position="858"/>
        <end position="910"/>
    </location>
</feature>
<feature type="region of interest" description="Disordered" evidence="2">
    <location>
        <begin position="1145"/>
        <end position="1169"/>
    </location>
</feature>
<reference evidence="4" key="1">
    <citation type="submission" date="2017-03" db="EMBL/GenBank/DDBJ databases">
        <title>Phytopthora megakarya and P. palmivora, two closely related causual agents of cacao black pod achieved similar genome size and gene model numbers by different mechanisms.</title>
        <authorList>
            <person name="Ali S."/>
            <person name="Shao J."/>
            <person name="Larry D.J."/>
            <person name="Kronmiller B."/>
            <person name="Shen D."/>
            <person name="Strem M.D."/>
            <person name="Melnick R.L."/>
            <person name="Guiltinan M.J."/>
            <person name="Tyler B.M."/>
            <person name="Meinhardt L.W."/>
            <person name="Bailey B.A."/>
        </authorList>
    </citation>
    <scope>NUCLEOTIDE SEQUENCE [LARGE SCALE GENOMIC DNA]</scope>
    <source>
        <strain evidence="4">zdho120</strain>
    </source>
</reference>
<feature type="region of interest" description="Disordered" evidence="2">
    <location>
        <begin position="1"/>
        <end position="23"/>
    </location>
</feature>
<proteinExistence type="predicted"/>
<organism evidence="3 4">
    <name type="scientific">Phytophthora megakarya</name>
    <dbReference type="NCBI Taxonomy" id="4795"/>
    <lineage>
        <taxon>Eukaryota</taxon>
        <taxon>Sar</taxon>
        <taxon>Stramenopiles</taxon>
        <taxon>Oomycota</taxon>
        <taxon>Peronosporomycetes</taxon>
        <taxon>Peronosporales</taxon>
        <taxon>Peronosporaceae</taxon>
        <taxon>Phytophthora</taxon>
    </lineage>
</organism>
<feature type="compositionally biased region" description="Gly residues" evidence="2">
    <location>
        <begin position="256"/>
        <end position="267"/>
    </location>
</feature>
<feature type="region of interest" description="Disordered" evidence="2">
    <location>
        <begin position="1266"/>
        <end position="1328"/>
    </location>
</feature>
<feature type="coiled-coil region" evidence="1">
    <location>
        <begin position="664"/>
        <end position="691"/>
    </location>
</feature>
<feature type="compositionally biased region" description="Basic and acidic residues" evidence="2">
    <location>
        <begin position="414"/>
        <end position="426"/>
    </location>
</feature>
<feature type="compositionally biased region" description="Polar residues" evidence="2">
    <location>
        <begin position="1314"/>
        <end position="1328"/>
    </location>
</feature>
<gene>
    <name evidence="3" type="ORF">PHMEG_00018199</name>
</gene>
<evidence type="ECO:0000313" key="3">
    <source>
        <dbReference type="EMBL" id="OWZ09141.1"/>
    </source>
</evidence>
<evidence type="ECO:0000256" key="1">
    <source>
        <dbReference type="SAM" id="Coils"/>
    </source>
</evidence>
<feature type="region of interest" description="Disordered" evidence="2">
    <location>
        <begin position="348"/>
        <end position="373"/>
    </location>
</feature>
<comment type="caution">
    <text evidence="3">The sequence shown here is derived from an EMBL/GenBank/DDBJ whole genome shotgun (WGS) entry which is preliminary data.</text>
</comment>
<name>A0A225VUC9_9STRA</name>
<dbReference type="EMBL" id="NBNE01002896">
    <property type="protein sequence ID" value="OWZ09141.1"/>
    <property type="molecule type" value="Genomic_DNA"/>
</dbReference>
<evidence type="ECO:0000256" key="2">
    <source>
        <dbReference type="SAM" id="MobiDB-lite"/>
    </source>
</evidence>
<keyword evidence="1" id="KW-0175">Coiled coil</keyword>
<feature type="region of interest" description="Disordered" evidence="2">
    <location>
        <begin position="485"/>
        <end position="511"/>
    </location>
</feature>
<evidence type="ECO:0000313" key="4">
    <source>
        <dbReference type="Proteomes" id="UP000198211"/>
    </source>
</evidence>
<protein>
    <submittedName>
        <fullName evidence="3">Uncharacterized protein</fullName>
    </submittedName>
</protein>
<feature type="region of interest" description="Disordered" evidence="2">
    <location>
        <begin position="237"/>
        <end position="268"/>
    </location>
</feature>